<dbReference type="EMBL" id="KZ559554">
    <property type="protein sequence ID" value="PLN79858.1"/>
    <property type="molecule type" value="Genomic_DNA"/>
</dbReference>
<dbReference type="PROSITE" id="PS50088">
    <property type="entry name" value="ANK_REPEAT"/>
    <property type="match status" value="6"/>
</dbReference>
<dbReference type="InterPro" id="IPR056884">
    <property type="entry name" value="NPHP3-like_N"/>
</dbReference>
<dbReference type="Pfam" id="PF22939">
    <property type="entry name" value="WHD_GPIID"/>
    <property type="match status" value="1"/>
</dbReference>
<feature type="domain" description="Nephrocystin 3-like N-terminal" evidence="8">
    <location>
        <begin position="334"/>
        <end position="509"/>
    </location>
</feature>
<dbReference type="Gene3D" id="3.40.50.300">
    <property type="entry name" value="P-loop containing nucleotide triphosphate hydrolases"/>
    <property type="match status" value="1"/>
</dbReference>
<keyword evidence="2 3" id="KW-0040">ANK repeat</keyword>
<feature type="repeat" description="ANK" evidence="3">
    <location>
        <begin position="828"/>
        <end position="860"/>
    </location>
</feature>
<feature type="repeat" description="ANK" evidence="3">
    <location>
        <begin position="1112"/>
        <end position="1144"/>
    </location>
</feature>
<evidence type="ECO:0000259" key="7">
    <source>
        <dbReference type="Pfam" id="PF22939"/>
    </source>
</evidence>
<dbReference type="SUPFAM" id="SSF48403">
    <property type="entry name" value="Ankyrin repeat"/>
    <property type="match status" value="1"/>
</dbReference>
<feature type="repeat" description="ANK" evidence="3">
    <location>
        <begin position="910"/>
        <end position="942"/>
    </location>
</feature>
<dbReference type="InterPro" id="IPR031359">
    <property type="entry name" value="NACHT_N"/>
</dbReference>
<evidence type="ECO:0000256" key="2">
    <source>
        <dbReference type="ARBA" id="ARBA00023043"/>
    </source>
</evidence>
<dbReference type="Proteomes" id="UP000235023">
    <property type="component" value="Unassembled WGS sequence"/>
</dbReference>
<dbReference type="PANTHER" id="PTHR23206:SF7">
    <property type="entry name" value="PROTEIN KINASE DOMAIN-CONTAINING PROTEIN"/>
    <property type="match status" value="1"/>
</dbReference>
<feature type="coiled-coil region" evidence="4">
    <location>
        <begin position="255"/>
        <end position="289"/>
    </location>
</feature>
<feature type="repeat" description="ANK" evidence="3">
    <location>
        <begin position="1044"/>
        <end position="1076"/>
    </location>
</feature>
<dbReference type="Pfam" id="PF17100">
    <property type="entry name" value="NACHT_N"/>
    <property type="match status" value="1"/>
</dbReference>
<gene>
    <name evidence="9" type="ORF">BDW42DRAFT_194861</name>
</gene>
<reference evidence="10" key="1">
    <citation type="submission" date="2017-12" db="EMBL/GenBank/DDBJ databases">
        <authorList>
            <consortium name="DOE Joint Genome Institute"/>
            <person name="Mondo S.J."/>
            <person name="Kjaerbolling I."/>
            <person name="Vesth T.C."/>
            <person name="Frisvad J.C."/>
            <person name="Nybo J.L."/>
            <person name="Theobald S."/>
            <person name="Kuo A."/>
            <person name="Bowyer P."/>
            <person name="Matsuda Y."/>
            <person name="Lyhne E.K."/>
            <person name="Kogle M.E."/>
            <person name="Clum A."/>
            <person name="Lipzen A."/>
            <person name="Salamov A."/>
            <person name="Ngan C.Y."/>
            <person name="Daum C."/>
            <person name="Chiniquy J."/>
            <person name="Barry K."/>
            <person name="LaButti K."/>
            <person name="Haridas S."/>
            <person name="Simmons B.A."/>
            <person name="Magnuson J.K."/>
            <person name="Mortensen U.H."/>
            <person name="Larsen T.O."/>
            <person name="Grigoriev I.V."/>
            <person name="Baker S.E."/>
            <person name="Andersen M.R."/>
            <person name="Nordberg H.P."/>
            <person name="Cantor M.N."/>
            <person name="Hua S.X."/>
        </authorList>
    </citation>
    <scope>NUCLEOTIDE SEQUENCE [LARGE SCALE GENOMIC DNA]</scope>
    <source>
        <strain evidence="10">IBT 19404</strain>
    </source>
</reference>
<dbReference type="Pfam" id="PF00023">
    <property type="entry name" value="Ank"/>
    <property type="match status" value="1"/>
</dbReference>
<keyword evidence="10" id="KW-1185">Reference proteome</keyword>
<dbReference type="OrthoDB" id="7464126at2759"/>
<dbReference type="GO" id="GO:0005737">
    <property type="term" value="C:cytoplasm"/>
    <property type="evidence" value="ECO:0007669"/>
    <property type="project" value="TreeGrafter"/>
</dbReference>
<protein>
    <submittedName>
        <fullName evidence="9">Uncharacterized protein</fullName>
    </submittedName>
</protein>
<evidence type="ECO:0000259" key="8">
    <source>
        <dbReference type="Pfam" id="PF24883"/>
    </source>
</evidence>
<dbReference type="AlphaFoldDB" id="A0A2J5HRD1"/>
<dbReference type="Gene3D" id="1.25.40.20">
    <property type="entry name" value="Ankyrin repeat-containing domain"/>
    <property type="match status" value="3"/>
</dbReference>
<keyword evidence="4" id="KW-0175">Coiled coil</keyword>
<dbReference type="InterPro" id="IPR036770">
    <property type="entry name" value="Ankyrin_rpt-contain_sf"/>
</dbReference>
<evidence type="ECO:0000256" key="4">
    <source>
        <dbReference type="SAM" id="Coils"/>
    </source>
</evidence>
<evidence type="ECO:0000259" key="6">
    <source>
        <dbReference type="Pfam" id="PF17100"/>
    </source>
</evidence>
<accession>A0A2J5HRD1</accession>
<dbReference type="InterPro" id="IPR002110">
    <property type="entry name" value="Ankyrin_rpt"/>
</dbReference>
<dbReference type="SMART" id="SM00248">
    <property type="entry name" value="ANK"/>
    <property type="match status" value="10"/>
</dbReference>
<dbReference type="PROSITE" id="PS50297">
    <property type="entry name" value="ANK_REP_REGION"/>
    <property type="match status" value="6"/>
</dbReference>
<name>A0A2J5HRD1_9EURO</name>
<dbReference type="InterPro" id="IPR051631">
    <property type="entry name" value="Ankyrin-KH/SAM_domain"/>
</dbReference>
<evidence type="ECO:0000313" key="9">
    <source>
        <dbReference type="EMBL" id="PLN79858.1"/>
    </source>
</evidence>
<dbReference type="PANTHER" id="PTHR23206">
    <property type="entry name" value="MASK PROTEIN"/>
    <property type="match status" value="1"/>
</dbReference>
<dbReference type="PRINTS" id="PR01415">
    <property type="entry name" value="ANKYRIN"/>
</dbReference>
<feature type="region of interest" description="Disordered" evidence="5">
    <location>
        <begin position="79"/>
        <end position="100"/>
    </location>
</feature>
<sequence length="1171" mass="131380">MSVQNESVNVDKVDSKVAAITLSSSATTLCDQTCWEEATQRLSMEDPKAHKRLLEMLASQTQPRTRAELSDQIAEMVGTNRSRMFDDDGPLSQKDGSQSEKAKIRRALDRILKAALLFDQMGPVANLEPHVGIAWAGIHIIVQIALSNSVQNAAALRGLGEISSMVTRYAKIEEIYFERTQRSSDTKLDREFRALVVDLYVKILVYQVSIASHCKRSRIVQHARAIPKLDDWSGLLEDILRDDAHCMKFIEVFDSEDWRARHRELKDTLAEQERRAEEASRSLIQIREQSRKLIDRSDHEENTAILDWISKAPPGEDHAHILESGKLNREYANSGQWLFNRAEYTVWRDHEQNGPSVMWVCGPVGTGKSSLVCLVIEHFLKKSPSYKLPKERLAYFYCSKKQGLKDGSSPKTVLQSLVRQLAWSTDDLSIAPTVKKRYQDSHKLQGYGQYELLTNDCIDLLVQLIASYQQTTIVIDALDECSDHYTLLSALERVSLSCKGRVKVLLSSRMHIPVNHTFPHCHQIQVGLDSTEDIEFYIRTEVDANKARLAQCKAIDLKDPLIETLSRRAQGMFRWVELQLDTFFNPKTKLRRRDAVQRKLDRLGQEGGIPALGPVYDEIYEMNTQEPEDRAVASRALKWMLCSQRPLSIYELVEAASVGPEGAIEEDIDGDYILDICSNFIITDSFDFVQFSHLSVREYLVQGTETEYSENAAHLQAAETCLAFLIRGDFDADMDFRKGGGLSGYVALYWLVHCVWRLDKRQRADTLQRLSNTFLKLYRDEDYFWKRMLEHGVSSPPNPLFIACVCGFEEIVRNALSTGQSPEQRNNTGDTALLLASHYGRLEVAKILLDHGADVDVCNYSGYAPIHYALQPSVQPSAPRYSKPIDPEILRLLVERKADVTKAIKGDINNGWTALHFAACYDSDEVVDILVNHGADINARESDDHTPLHVAAITGNVATLQQLLEKGADLEAKTNEGETAIYQAAQCGKEDTVKLIVAYSGLEPTVSSQWLRQAQFRVAINRGDEVAVRALLDEGADMTMRDIRGETPLHWAVDCGHRAVALLLLERGADIEARGKYDGTALYMACMNDNQEMAGFLLDQGANIDAKASDEMTLTPLGIAVAMGKPTMVQFLLDRGANPRSVSVDSVQSWNGIEFEGYEAALALIRAALEA</sequence>
<proteinExistence type="predicted"/>
<organism evidence="9 10">
    <name type="scientific">Aspergillus taichungensis</name>
    <dbReference type="NCBI Taxonomy" id="482145"/>
    <lineage>
        <taxon>Eukaryota</taxon>
        <taxon>Fungi</taxon>
        <taxon>Dikarya</taxon>
        <taxon>Ascomycota</taxon>
        <taxon>Pezizomycotina</taxon>
        <taxon>Eurotiomycetes</taxon>
        <taxon>Eurotiomycetidae</taxon>
        <taxon>Eurotiales</taxon>
        <taxon>Aspergillaceae</taxon>
        <taxon>Aspergillus</taxon>
        <taxon>Aspergillus subgen. Circumdati</taxon>
    </lineage>
</organism>
<evidence type="ECO:0000313" key="10">
    <source>
        <dbReference type="Proteomes" id="UP000235023"/>
    </source>
</evidence>
<dbReference type="InterPro" id="IPR027417">
    <property type="entry name" value="P-loop_NTPase"/>
</dbReference>
<feature type="repeat" description="ANK" evidence="3">
    <location>
        <begin position="943"/>
        <end position="975"/>
    </location>
</feature>
<evidence type="ECO:0000256" key="1">
    <source>
        <dbReference type="ARBA" id="ARBA00022737"/>
    </source>
</evidence>
<dbReference type="Pfam" id="PF24883">
    <property type="entry name" value="NPHP3_N"/>
    <property type="match status" value="1"/>
</dbReference>
<dbReference type="InterPro" id="IPR054471">
    <property type="entry name" value="GPIID_WHD"/>
</dbReference>
<dbReference type="Pfam" id="PF12796">
    <property type="entry name" value="Ank_2"/>
    <property type="match status" value="4"/>
</dbReference>
<keyword evidence="1" id="KW-0677">Repeat</keyword>
<dbReference type="SUPFAM" id="SSF52540">
    <property type="entry name" value="P-loop containing nucleoside triphosphate hydrolases"/>
    <property type="match status" value="1"/>
</dbReference>
<evidence type="ECO:0000256" key="5">
    <source>
        <dbReference type="SAM" id="MobiDB-lite"/>
    </source>
</evidence>
<evidence type="ECO:0000256" key="3">
    <source>
        <dbReference type="PROSITE-ProRule" id="PRU00023"/>
    </source>
</evidence>
<feature type="repeat" description="ANK" evidence="3">
    <location>
        <begin position="1077"/>
        <end position="1109"/>
    </location>
</feature>
<feature type="domain" description="GPI inositol-deacylase winged helix" evidence="7">
    <location>
        <begin position="622"/>
        <end position="703"/>
    </location>
</feature>
<feature type="domain" description="NWD NACHT-NTPase N-terminal" evidence="6">
    <location>
        <begin position="33"/>
        <end position="242"/>
    </location>
</feature>